<organism evidence="1 2">
    <name type="scientific">Cetraspora pellucida</name>
    <dbReference type="NCBI Taxonomy" id="1433469"/>
    <lineage>
        <taxon>Eukaryota</taxon>
        <taxon>Fungi</taxon>
        <taxon>Fungi incertae sedis</taxon>
        <taxon>Mucoromycota</taxon>
        <taxon>Glomeromycotina</taxon>
        <taxon>Glomeromycetes</taxon>
        <taxon>Diversisporales</taxon>
        <taxon>Gigasporaceae</taxon>
        <taxon>Cetraspora</taxon>
    </lineage>
</organism>
<sequence>MDNRNEIDEQNDDVQEVIPDFVKNKERENEDDKAPKDCYEEEQISNQRMDKPEITCYVIQREEGQHIADLFDYCYENGTPAGVEYQIGELEVGQEKQLTKLLEENVDLCTQNLGELGRTSRIYHEILTHGGRPIKQRAYRYSPAEKQFLKEEIASMLKEGIISPSSSPWSSPVVLIKQKARKMRFCVDYRKLNAATIKDNYPLPRVDELLDTLNGSSWFTSLDLASGYWLVEVLEGDRDKTAFITPYGMFEFNVMPFGLANAPATFQRLMDNIFRDIIGKFVVVYLDDLNIFSTTFEEHLSHLKEVFCRLREAELRLKPQKCYFAKKQLKFLGYVVSSEGISTDQSKIQAVQEFPIPKNLRQLRGFLGLASYYRRFVSKFTNIAAPLNALLMKNVRYLWTLECQDAFEKLKGKLIRAILSQADEDAKERVIAYASRSLTAAERNYAVTEKECLAVVWAVSYFQSTGQVDPDLAGIFVYHHPQIRKNSFKRRYQSKVPLDTTEKVIKHLTRHYLIRDGLLYKNNPRDPRRPLRVLRPYETEAVLHTMHSDPLAGHFGKTATYQRVMVRYFWPQMGNDVKRYVESCDSCQRRGRPKTQEPLHPIRIGQPFDRMGIDIVGPLPVTPGGKKYIVVATEYLTKWPEARALERADAESVATFIFEDVICRHGSPRELLSDQGTHFCNKLVSSLCERMKTHHRTSTAYHPQTNGLVERFNRTLCEVLARCVAQYDGECDEFIPAALFAYRTTRHNTTRYEPFYLMYGRDALLPVETVVSTYPAEPVTEIDFQEQIFRRIETLLGNLALARQQARINTKNSQQKQKDYHDRRYRTETYQIGDKVLLHETSLESSHSAKLEKRFLGPYYIHDVFGNGTYKLRTIRDSTNKPELIEKVLKKTKVKIHLRYGVLSDHFKIFKTVHQLRRNIKDTTVVEVRITQDNISCYNKEGEAVSLDFTEEITTGPLENAKMSFYLNDLWRMDTPTQSLIEVTGETWDEQVLYLRNRIRNEKLDPLTLLQCYYFIGERLAEKSWGTEARGKMRVIFTESGYHYAWKAATCTYRLFHTRGVHNLLTSSYISACALSKLSDENFEALVEEARVVREKELEMLLEGLTPFAGAQV</sequence>
<protein>
    <submittedName>
        <fullName evidence="1">11566_t:CDS:1</fullName>
    </submittedName>
</protein>
<gene>
    <name evidence="1" type="ORF">SPELUC_LOCUS7500</name>
</gene>
<dbReference type="EMBL" id="CAJVPW010009970">
    <property type="protein sequence ID" value="CAG8611019.1"/>
    <property type="molecule type" value="Genomic_DNA"/>
</dbReference>
<evidence type="ECO:0000313" key="2">
    <source>
        <dbReference type="Proteomes" id="UP000789366"/>
    </source>
</evidence>
<dbReference type="Proteomes" id="UP000789366">
    <property type="component" value="Unassembled WGS sequence"/>
</dbReference>
<comment type="caution">
    <text evidence="1">The sequence shown here is derived from an EMBL/GenBank/DDBJ whole genome shotgun (WGS) entry which is preliminary data.</text>
</comment>
<accession>A0ACA9MSH0</accession>
<proteinExistence type="predicted"/>
<name>A0ACA9MSH0_9GLOM</name>
<evidence type="ECO:0000313" key="1">
    <source>
        <dbReference type="EMBL" id="CAG8611019.1"/>
    </source>
</evidence>
<keyword evidence="2" id="KW-1185">Reference proteome</keyword>
<reference evidence="1" key="1">
    <citation type="submission" date="2021-06" db="EMBL/GenBank/DDBJ databases">
        <authorList>
            <person name="Kallberg Y."/>
            <person name="Tangrot J."/>
            <person name="Rosling A."/>
        </authorList>
    </citation>
    <scope>NUCLEOTIDE SEQUENCE</scope>
    <source>
        <strain evidence="1">28 12/20/2015</strain>
    </source>
</reference>